<dbReference type="EMBL" id="LXQA011071498">
    <property type="protein sequence ID" value="MCI83624.1"/>
    <property type="molecule type" value="Genomic_DNA"/>
</dbReference>
<proteinExistence type="predicted"/>
<name>A0A392V5S4_9FABA</name>
<sequence length="42" mass="4525">MHNCRWRDAQLPGHGAELAARFRGNHCGLHGAQVLGCSARVA</sequence>
<organism evidence="1 2">
    <name type="scientific">Trifolium medium</name>
    <dbReference type="NCBI Taxonomy" id="97028"/>
    <lineage>
        <taxon>Eukaryota</taxon>
        <taxon>Viridiplantae</taxon>
        <taxon>Streptophyta</taxon>
        <taxon>Embryophyta</taxon>
        <taxon>Tracheophyta</taxon>
        <taxon>Spermatophyta</taxon>
        <taxon>Magnoliopsida</taxon>
        <taxon>eudicotyledons</taxon>
        <taxon>Gunneridae</taxon>
        <taxon>Pentapetalae</taxon>
        <taxon>rosids</taxon>
        <taxon>fabids</taxon>
        <taxon>Fabales</taxon>
        <taxon>Fabaceae</taxon>
        <taxon>Papilionoideae</taxon>
        <taxon>50 kb inversion clade</taxon>
        <taxon>NPAAA clade</taxon>
        <taxon>Hologalegina</taxon>
        <taxon>IRL clade</taxon>
        <taxon>Trifolieae</taxon>
        <taxon>Trifolium</taxon>
    </lineage>
</organism>
<evidence type="ECO:0000313" key="1">
    <source>
        <dbReference type="EMBL" id="MCI83624.1"/>
    </source>
</evidence>
<evidence type="ECO:0000313" key="2">
    <source>
        <dbReference type="Proteomes" id="UP000265520"/>
    </source>
</evidence>
<protein>
    <submittedName>
        <fullName evidence="1">Uncharacterized protein</fullName>
    </submittedName>
</protein>
<comment type="caution">
    <text evidence="1">The sequence shown here is derived from an EMBL/GenBank/DDBJ whole genome shotgun (WGS) entry which is preliminary data.</text>
</comment>
<keyword evidence="2" id="KW-1185">Reference proteome</keyword>
<dbReference type="Proteomes" id="UP000265520">
    <property type="component" value="Unassembled WGS sequence"/>
</dbReference>
<reference evidence="1 2" key="1">
    <citation type="journal article" date="2018" name="Front. Plant Sci.">
        <title>Red Clover (Trifolium pratense) and Zigzag Clover (T. medium) - A Picture of Genomic Similarities and Differences.</title>
        <authorList>
            <person name="Dluhosova J."/>
            <person name="Istvanek J."/>
            <person name="Nedelnik J."/>
            <person name="Repkova J."/>
        </authorList>
    </citation>
    <scope>NUCLEOTIDE SEQUENCE [LARGE SCALE GENOMIC DNA]</scope>
    <source>
        <strain evidence="2">cv. 10/8</strain>
        <tissue evidence="1">Leaf</tissue>
    </source>
</reference>
<dbReference type="AlphaFoldDB" id="A0A392V5S4"/>
<accession>A0A392V5S4</accession>
<feature type="non-terminal residue" evidence="1">
    <location>
        <position position="42"/>
    </location>
</feature>